<feature type="region of interest" description="Disordered" evidence="1">
    <location>
        <begin position="252"/>
        <end position="286"/>
    </location>
</feature>
<evidence type="ECO:0000256" key="1">
    <source>
        <dbReference type="SAM" id="MobiDB-lite"/>
    </source>
</evidence>
<dbReference type="EMBL" id="BJWA01000013">
    <property type="protein sequence ID" value="GEL80804.1"/>
    <property type="molecule type" value="Genomic_DNA"/>
</dbReference>
<accession>A0ABQ0VE13</accession>
<reference evidence="3 4" key="1">
    <citation type="submission" date="2019-07" db="EMBL/GenBank/DDBJ databases">
        <title>Whole genome shotgun sequence of Enterococcus mundtii NBRC 100490.</title>
        <authorList>
            <person name="Hosoyama A."/>
            <person name="Uohara A."/>
            <person name="Ohji S."/>
            <person name="Ichikawa N."/>
        </authorList>
    </citation>
    <scope>NUCLEOTIDE SEQUENCE [LARGE SCALE GENOMIC DNA]</scope>
    <source>
        <strain evidence="3 4">NBRC 100490</strain>
    </source>
</reference>
<evidence type="ECO:0000313" key="3">
    <source>
        <dbReference type="EMBL" id="GEL80804.1"/>
    </source>
</evidence>
<feature type="compositionally biased region" description="Basic and acidic residues" evidence="1">
    <location>
        <begin position="264"/>
        <end position="286"/>
    </location>
</feature>
<dbReference type="InterPro" id="IPR010056">
    <property type="entry name" value="Phage_rep_org__N"/>
</dbReference>
<dbReference type="GeneID" id="60998631"/>
<dbReference type="NCBIfam" id="TIGR01714">
    <property type="entry name" value="phage_rep_org_N"/>
    <property type="match status" value="1"/>
</dbReference>
<dbReference type="Proteomes" id="UP000321175">
    <property type="component" value="Unassembled WGS sequence"/>
</dbReference>
<protein>
    <recommendedName>
        <fullName evidence="2">Phage replisome organiser N-terminal domain-containing protein</fullName>
    </recommendedName>
</protein>
<dbReference type="RefSeq" id="WP_071866963.1">
    <property type="nucleotide sequence ID" value="NZ_BJWA01000013.1"/>
</dbReference>
<comment type="caution">
    <text evidence="3">The sequence shown here is derived from an EMBL/GenBank/DDBJ whole genome shotgun (WGS) entry which is preliminary data.</text>
</comment>
<gene>
    <name evidence="3" type="ORF">EMU01_19480</name>
</gene>
<feature type="domain" description="Phage replisome organiser N-terminal" evidence="2">
    <location>
        <begin position="9"/>
        <end position="123"/>
    </location>
</feature>
<proteinExistence type="predicted"/>
<sequence>MSDNKRYYYLKLKENFFDSDEMVLLESMPDGYIYSNILLKLYLRSLKHEGKLMFNDRIPFNSTMLATITRHSVGVVEKAVQIFRELSLIDVLDNGAIYMSDIQSFIGKSSTEADRKRNYRRKIEEAKQNLITGGQMSDKSPDKTPPELEKEIEKEIEKEKCKYSDEHLRLARKLQSNLAEDFPKEMDRVDLDKWADVFRLMEERDALSIEAIEYVIDWLPTNKFWFGNIRSAKKLREKFERLKFDIKAEKEKSKKNNSGYQKNNRREKLPDWVDKPQEEKELDPQQKAEIEARFEAYLSQRNQEGEGNES</sequence>
<name>A0ABQ0VE13_ENTMU</name>
<dbReference type="Pfam" id="PF09681">
    <property type="entry name" value="Phage_rep_org_N"/>
    <property type="match status" value="1"/>
</dbReference>
<organism evidence="3 4">
    <name type="scientific">Enterococcus mundtii</name>
    <dbReference type="NCBI Taxonomy" id="53346"/>
    <lineage>
        <taxon>Bacteria</taxon>
        <taxon>Bacillati</taxon>
        <taxon>Bacillota</taxon>
        <taxon>Bacilli</taxon>
        <taxon>Lactobacillales</taxon>
        <taxon>Enterococcaceae</taxon>
        <taxon>Enterococcus</taxon>
    </lineage>
</organism>
<evidence type="ECO:0000259" key="2">
    <source>
        <dbReference type="Pfam" id="PF09681"/>
    </source>
</evidence>
<evidence type="ECO:0000313" key="4">
    <source>
        <dbReference type="Proteomes" id="UP000321175"/>
    </source>
</evidence>
<keyword evidence="4" id="KW-1185">Reference proteome</keyword>